<evidence type="ECO:0000313" key="2">
    <source>
        <dbReference type="EMBL" id="MCR2747644.1"/>
    </source>
</evidence>
<feature type="chain" id="PRO_5045759743" evidence="1">
    <location>
        <begin position="36"/>
        <end position="536"/>
    </location>
</feature>
<dbReference type="InterPro" id="IPR025566">
    <property type="entry name" value="DUF4331"/>
</dbReference>
<name>A0ABT1XKE7_9BURK</name>
<dbReference type="EMBL" id="JANKHG010000026">
    <property type="protein sequence ID" value="MCR2747644.1"/>
    <property type="molecule type" value="Genomic_DNA"/>
</dbReference>
<feature type="signal peptide" evidence="1">
    <location>
        <begin position="1"/>
        <end position="35"/>
    </location>
</feature>
<proteinExistence type="predicted"/>
<evidence type="ECO:0000256" key="1">
    <source>
        <dbReference type="SAM" id="SignalP"/>
    </source>
</evidence>
<dbReference type="RefSeq" id="WP_257512863.1">
    <property type="nucleotide sequence ID" value="NZ_JANKHG010000026.1"/>
</dbReference>
<evidence type="ECO:0000313" key="3">
    <source>
        <dbReference type="Proteomes" id="UP001165267"/>
    </source>
</evidence>
<organism evidence="2 3">
    <name type="scientific">Limnobacter parvus</name>
    <dbReference type="NCBI Taxonomy" id="2939690"/>
    <lineage>
        <taxon>Bacteria</taxon>
        <taxon>Pseudomonadati</taxon>
        <taxon>Pseudomonadota</taxon>
        <taxon>Betaproteobacteria</taxon>
        <taxon>Burkholderiales</taxon>
        <taxon>Burkholderiaceae</taxon>
        <taxon>Limnobacter</taxon>
    </lineage>
</organism>
<keyword evidence="3" id="KW-1185">Reference proteome</keyword>
<gene>
    <name evidence="2" type="ORF">NSP04_13420</name>
</gene>
<dbReference type="Proteomes" id="UP001165267">
    <property type="component" value="Unassembled WGS sequence"/>
</dbReference>
<comment type="caution">
    <text evidence="2">The sequence shown here is derived from an EMBL/GenBank/DDBJ whole genome shotgun (WGS) entry which is preliminary data.</text>
</comment>
<keyword evidence="1" id="KW-0732">Signal</keyword>
<accession>A0ABT1XKE7</accession>
<dbReference type="Pfam" id="PF14224">
    <property type="entry name" value="DUF4331"/>
    <property type="match status" value="1"/>
</dbReference>
<reference evidence="2" key="1">
    <citation type="submission" date="2022-07" db="EMBL/GenBank/DDBJ databases">
        <authorList>
            <person name="Xamxidin M."/>
        </authorList>
    </citation>
    <scope>NUCLEOTIDE SEQUENCE</scope>
    <source>
        <strain evidence="2">YS8-69</strain>
    </source>
</reference>
<protein>
    <submittedName>
        <fullName evidence="2">DUF4331 domain-containing protein</fullName>
    </submittedName>
</protein>
<sequence>MYTSMKKGTPKNNKKFTKSILAGSLLAVVSVAALASSHREAPSITTTPKVDGTDFYMFRSYEANRSNFITLIANYQPLQDGYGGPNYFSMDPNALYEIHIDNDGDAQEEITFQFNFRNTLRDLKQTIGGESVSIPLIQQGGVANVGDTNLNLNETYTMTVVRDGRRNGNRTVVSKTGGNSTLEKPVDYIGEKTLGNAAAYQAYADAHIHTVTIPGCSAGTNQARVFVGQRQEGFAVNLGTIFDLVNAPFGVISNRANANAAFENSIQDKNVTSIALEIHKDCLTPGTEDVIGGWTTASVRQVQIGDGVPAQGHQTAEKVGGAWVQVSRLGMPLVNEVVIGLKDKDRFNASKPSGDGQFLTYVSNPTLPQLISLVLTQSPASAPTNFPRTDLLNVFLAGIEGVNRPANVTLSEMLRLNTETMPTAIGAQNQLGLAFGDAAGFPNGRRPIDDVVDISLVAVMGGLCVANGTGNTFGLNTVPGTNLSSTCAPSSVPLGNTSLSIHDAVEQARVPFMNRFPFLSTPTPGSGTPAPTQTTL</sequence>